<keyword evidence="1" id="KW-1133">Transmembrane helix</keyword>
<comment type="caution">
    <text evidence="2">The sequence shown here is derived from an EMBL/GenBank/DDBJ whole genome shotgun (WGS) entry which is preliminary data.</text>
</comment>
<accession>A0A2H0NID0</accession>
<feature type="transmembrane region" description="Helical" evidence="1">
    <location>
        <begin position="110"/>
        <end position="130"/>
    </location>
</feature>
<dbReference type="Proteomes" id="UP000230707">
    <property type="component" value="Unassembled WGS sequence"/>
</dbReference>
<dbReference type="AlphaFoldDB" id="A0A2H0NID0"/>
<name>A0A2H0NID0_9BACT</name>
<evidence type="ECO:0000313" key="2">
    <source>
        <dbReference type="EMBL" id="PIR08644.1"/>
    </source>
</evidence>
<sequence>MLLVISLILLLSIVVESSVAVFPLTLVLICVFSLLLGESMVFLAFFSGILLDLFAMRLLGLDSIFFLVVCWLIGRYRKKIFIGNILYLLGFIALITSIYSYYFYRYVKVWHIIIAEIIAIILIYIINIYFP</sequence>
<reference evidence="2 3" key="1">
    <citation type="submission" date="2017-09" db="EMBL/GenBank/DDBJ databases">
        <title>Depth-based differentiation of microbial function through sediment-hosted aquifers and enrichment of novel symbionts in the deep terrestrial subsurface.</title>
        <authorList>
            <person name="Probst A.J."/>
            <person name="Ladd B."/>
            <person name="Jarett J.K."/>
            <person name="Geller-Mcgrath D.E."/>
            <person name="Sieber C.M."/>
            <person name="Emerson J.B."/>
            <person name="Anantharaman K."/>
            <person name="Thomas B.C."/>
            <person name="Malmstrom R."/>
            <person name="Stieglmeier M."/>
            <person name="Klingl A."/>
            <person name="Woyke T."/>
            <person name="Ryan C.M."/>
            <person name="Banfield J.F."/>
        </authorList>
    </citation>
    <scope>NUCLEOTIDE SEQUENCE [LARGE SCALE GENOMIC DNA]</scope>
    <source>
        <strain evidence="2">CG11_big_fil_rev_8_21_14_0_20_37_11</strain>
    </source>
</reference>
<keyword evidence="1" id="KW-0812">Transmembrane</keyword>
<keyword evidence="1" id="KW-0472">Membrane</keyword>
<dbReference type="EMBL" id="PCWS01000043">
    <property type="protein sequence ID" value="PIR08644.1"/>
    <property type="molecule type" value="Genomic_DNA"/>
</dbReference>
<evidence type="ECO:0000256" key="1">
    <source>
        <dbReference type="SAM" id="Phobius"/>
    </source>
</evidence>
<proteinExistence type="predicted"/>
<protein>
    <recommendedName>
        <fullName evidence="4">Rod shape-determining protein MreD</fullName>
    </recommendedName>
</protein>
<feature type="transmembrane region" description="Helical" evidence="1">
    <location>
        <begin position="85"/>
        <end position="104"/>
    </location>
</feature>
<evidence type="ECO:0008006" key="4">
    <source>
        <dbReference type="Google" id="ProtNLM"/>
    </source>
</evidence>
<feature type="non-terminal residue" evidence="2">
    <location>
        <position position="131"/>
    </location>
</feature>
<feature type="transmembrane region" description="Helical" evidence="1">
    <location>
        <begin position="41"/>
        <end position="73"/>
    </location>
</feature>
<organism evidence="2 3">
    <name type="scientific">Candidatus Gottesmanbacteria bacterium CG11_big_fil_rev_8_21_14_0_20_37_11</name>
    <dbReference type="NCBI Taxonomy" id="1974575"/>
    <lineage>
        <taxon>Bacteria</taxon>
        <taxon>Candidatus Gottesmaniibacteriota</taxon>
    </lineage>
</organism>
<evidence type="ECO:0000313" key="3">
    <source>
        <dbReference type="Proteomes" id="UP000230707"/>
    </source>
</evidence>
<gene>
    <name evidence="2" type="ORF">COV53_01940</name>
</gene>